<keyword evidence="2" id="KW-1185">Reference proteome</keyword>
<protein>
    <submittedName>
        <fullName evidence="1">Uncharacterized protein</fullName>
    </submittedName>
</protein>
<proteinExistence type="predicted"/>
<dbReference type="AlphaFoldDB" id="A0AAJ0CCJ5"/>
<organism evidence="1 2">
    <name type="scientific">Conoideocrella luteorostrata</name>
    <dbReference type="NCBI Taxonomy" id="1105319"/>
    <lineage>
        <taxon>Eukaryota</taxon>
        <taxon>Fungi</taxon>
        <taxon>Dikarya</taxon>
        <taxon>Ascomycota</taxon>
        <taxon>Pezizomycotina</taxon>
        <taxon>Sordariomycetes</taxon>
        <taxon>Hypocreomycetidae</taxon>
        <taxon>Hypocreales</taxon>
        <taxon>Clavicipitaceae</taxon>
        <taxon>Conoideocrella</taxon>
    </lineage>
</organism>
<sequence length="162" mass="18973">MLVNNYKDLRKLRRLCKEIGQKSAEDQRQREIEIRQCEAAQKLAREDQSPHAIKQRRRQAARALASWERARGGIYHRAAAEEWASEERSRRKELEGLDEQQQLVRLQELEAAKALPGEEQRRIKRIEARIRARMRGKAPEEQANKVQLQRELAGLNITDSQT</sequence>
<dbReference type="EMBL" id="JASWJB010000501">
    <property type="protein sequence ID" value="KAK2590027.1"/>
    <property type="molecule type" value="Genomic_DNA"/>
</dbReference>
<evidence type="ECO:0000313" key="1">
    <source>
        <dbReference type="EMBL" id="KAK2590027.1"/>
    </source>
</evidence>
<dbReference type="Proteomes" id="UP001251528">
    <property type="component" value="Unassembled WGS sequence"/>
</dbReference>
<accession>A0AAJ0CCJ5</accession>
<name>A0AAJ0CCJ5_9HYPO</name>
<reference evidence="1" key="1">
    <citation type="submission" date="2023-06" db="EMBL/GenBank/DDBJ databases">
        <title>Conoideocrella luteorostrata (Hypocreales: Clavicipitaceae), a potential biocontrol fungus for elongate hemlock scale in United States Christmas tree production areas.</title>
        <authorList>
            <person name="Barrett H."/>
            <person name="Lovett B."/>
            <person name="Macias A.M."/>
            <person name="Stajich J.E."/>
            <person name="Kasson M.T."/>
        </authorList>
    </citation>
    <scope>NUCLEOTIDE SEQUENCE</scope>
    <source>
        <strain evidence="1">ARSEF 14590</strain>
    </source>
</reference>
<gene>
    <name evidence="1" type="ORF">QQS21_012293</name>
</gene>
<comment type="caution">
    <text evidence="1">The sequence shown here is derived from an EMBL/GenBank/DDBJ whole genome shotgun (WGS) entry which is preliminary data.</text>
</comment>
<evidence type="ECO:0000313" key="2">
    <source>
        <dbReference type="Proteomes" id="UP001251528"/>
    </source>
</evidence>